<dbReference type="InterPro" id="IPR013249">
    <property type="entry name" value="RNA_pol_sigma70_r4_t2"/>
</dbReference>
<sequence>MKKLYPLTQEERLFAGRHHDNVIKFLSHYRLPEDEYYDVVIFGYLLAVQEYLGSPKLQKYSFKTIAWNQMHSALVDEYRYRNSQKRKAVTTTYQEETAIQELDRFLPQRAISLEERLHDQEILHHLLSYLTPKEREIVQLKANGYTYKEIAEHCQLSVRAVGNQFSRLRKRLLTIKIIPKGGHAAA</sequence>
<evidence type="ECO:0000313" key="3">
    <source>
        <dbReference type="Proteomes" id="UP001600943"/>
    </source>
</evidence>
<protein>
    <recommendedName>
        <fullName evidence="1">HTH luxR-type domain-containing protein</fullName>
    </recommendedName>
</protein>
<dbReference type="NCBIfam" id="TIGR02937">
    <property type="entry name" value="sigma70-ECF"/>
    <property type="match status" value="1"/>
</dbReference>
<evidence type="ECO:0000259" key="1">
    <source>
        <dbReference type="SMART" id="SM00421"/>
    </source>
</evidence>
<accession>A0ABQ0B3J0</accession>
<dbReference type="InterPro" id="IPR000792">
    <property type="entry name" value="Tscrpt_reg_LuxR_C"/>
</dbReference>
<dbReference type="Pfam" id="PF08281">
    <property type="entry name" value="Sigma70_r4_2"/>
    <property type="match status" value="1"/>
</dbReference>
<dbReference type="InterPro" id="IPR016032">
    <property type="entry name" value="Sig_transdc_resp-reg_C-effctor"/>
</dbReference>
<dbReference type="RefSeq" id="WP_256162305.1">
    <property type="nucleotide sequence ID" value="NZ_BAABYW010000001.1"/>
</dbReference>
<name>A0ABQ0B3J0_9FIRM</name>
<proteinExistence type="predicted"/>
<dbReference type="Proteomes" id="UP001600943">
    <property type="component" value="Unassembled WGS sequence"/>
</dbReference>
<dbReference type="Gene3D" id="1.10.10.10">
    <property type="entry name" value="Winged helix-like DNA-binding domain superfamily/Winged helix DNA-binding domain"/>
    <property type="match status" value="1"/>
</dbReference>
<dbReference type="SUPFAM" id="SSF46894">
    <property type="entry name" value="C-terminal effector domain of the bipartite response regulators"/>
    <property type="match status" value="1"/>
</dbReference>
<keyword evidence="3" id="KW-1185">Reference proteome</keyword>
<dbReference type="SMART" id="SM00421">
    <property type="entry name" value="HTH_LUXR"/>
    <property type="match status" value="1"/>
</dbReference>
<evidence type="ECO:0000313" key="2">
    <source>
        <dbReference type="EMBL" id="GAA6406010.1"/>
    </source>
</evidence>
<reference evidence="2 3" key="1">
    <citation type="submission" date="2024-04" db="EMBL/GenBank/DDBJ databases">
        <title>Defined microbial consortia suppress multidrug-resistant proinflammatory Enterobacteriaceae via ecological control.</title>
        <authorList>
            <person name="Furuichi M."/>
            <person name="Kawaguchi T."/>
            <person name="Pust M."/>
            <person name="Yasuma K."/>
            <person name="Plichta D."/>
            <person name="Hasegawa N."/>
            <person name="Ohya T."/>
            <person name="Bhattarai S."/>
            <person name="Sasajima S."/>
            <person name="Aoto Y."/>
            <person name="Tuganbaev T."/>
            <person name="Yaginuma M."/>
            <person name="Ueda M."/>
            <person name="Okahashi N."/>
            <person name="Amafuji K."/>
            <person name="Kiridooshi Y."/>
            <person name="Sugita K."/>
            <person name="Strazar M."/>
            <person name="Skelly A."/>
            <person name="Suda W."/>
            <person name="Hattori M."/>
            <person name="Nakamoto N."/>
            <person name="Caballero S."/>
            <person name="Norman J."/>
            <person name="Olle B."/>
            <person name="Tanoue T."/>
            <person name="Arita M."/>
            <person name="Bucci V."/>
            <person name="Atarashi K."/>
            <person name="Xavier R."/>
            <person name="Honda K."/>
        </authorList>
    </citation>
    <scope>NUCLEOTIDE SEQUENCE [LARGE SCALE GENOMIC DNA]</scope>
    <source>
        <strain evidence="3">k04-0078-D8-1</strain>
    </source>
</reference>
<organism evidence="2 3">
    <name type="scientific">Blautia hominis</name>
    <dbReference type="NCBI Taxonomy" id="2025493"/>
    <lineage>
        <taxon>Bacteria</taxon>
        <taxon>Bacillati</taxon>
        <taxon>Bacillota</taxon>
        <taxon>Clostridia</taxon>
        <taxon>Lachnospirales</taxon>
        <taxon>Lachnospiraceae</taxon>
        <taxon>Blautia</taxon>
    </lineage>
</organism>
<dbReference type="EMBL" id="BAABYW010000001">
    <property type="protein sequence ID" value="GAA6406010.1"/>
    <property type="molecule type" value="Genomic_DNA"/>
</dbReference>
<dbReference type="InterPro" id="IPR036388">
    <property type="entry name" value="WH-like_DNA-bd_sf"/>
</dbReference>
<dbReference type="InterPro" id="IPR014284">
    <property type="entry name" value="RNA_pol_sigma-70_dom"/>
</dbReference>
<gene>
    <name evidence="2" type="ORF">K040078D81_01270</name>
</gene>
<feature type="domain" description="HTH luxR-type" evidence="1">
    <location>
        <begin position="127"/>
        <end position="184"/>
    </location>
</feature>
<comment type="caution">
    <text evidence="2">The sequence shown here is derived from an EMBL/GenBank/DDBJ whole genome shotgun (WGS) entry which is preliminary data.</text>
</comment>